<proteinExistence type="predicted"/>
<comment type="caution">
    <text evidence="1">The sequence shown here is derived from an EMBL/GenBank/DDBJ whole genome shotgun (WGS) entry which is preliminary data.</text>
</comment>
<dbReference type="Proteomes" id="UP001064048">
    <property type="component" value="Chromosome 26"/>
</dbReference>
<keyword evidence="2" id="KW-1185">Reference proteome</keyword>
<name>A0ACC0JRQ4_CHOFU</name>
<dbReference type="EMBL" id="CM046126">
    <property type="protein sequence ID" value="KAI8426845.1"/>
    <property type="molecule type" value="Genomic_DNA"/>
</dbReference>
<evidence type="ECO:0000313" key="1">
    <source>
        <dbReference type="EMBL" id="KAI8426845.1"/>
    </source>
</evidence>
<sequence>MEVEDSKYFGICKCCLRDGCFRSMWVEYEVDGVVQNYGEMLNECFDLCWQQPDNSHLEQICDVCASHTRKTYIFRRLILQSQDRLNGVVRLDEESIDIQDTKQIYAEDISEDFKPVVKTEASELDYQYEIETLEYLDPEPESYEEVEYLELEVEKLENIEEPPTDAPPKRKWLKKKKRGERREYKQYSIDDVERSMTAVKTAAMTMAEAAAAYHIPRKTLAAKLLSEKRGELPKMVPNERNVKFIKEIQTLLTYTNMIPYKTKTAHLHCAYCSTVGPLFDDADELRTHTRTQHTDDRTKNVEQFLRPLWLNEVLKVDMENLHCTICCTYLTSWNDMFKHLTEQHNLEFDEAYTRVIPYILGNDWRCALCKESFPNYHHLDSHMNAHYTNYMCSECGDTFLAESRLKKHLQIHDTGRFQCEHCGKTFTLEKYRAKHIELVHKQNQKIRCLYCPEKFHGTYPRHLHVVAHHKEKVKIITCELCGKTFDWRPYYLAHKRRKHDNEKKYQCQFCDKQFFMKSEVIRHQMGHTGDKYSCDVCGKQFSSMWTLNVHYRSHGQERARPRLKVKDC</sequence>
<evidence type="ECO:0000313" key="2">
    <source>
        <dbReference type="Proteomes" id="UP001064048"/>
    </source>
</evidence>
<accession>A0ACC0JRQ4</accession>
<organism evidence="1 2">
    <name type="scientific">Choristoneura fumiferana</name>
    <name type="common">Spruce budworm moth</name>
    <name type="synonym">Archips fumiferana</name>
    <dbReference type="NCBI Taxonomy" id="7141"/>
    <lineage>
        <taxon>Eukaryota</taxon>
        <taxon>Metazoa</taxon>
        <taxon>Ecdysozoa</taxon>
        <taxon>Arthropoda</taxon>
        <taxon>Hexapoda</taxon>
        <taxon>Insecta</taxon>
        <taxon>Pterygota</taxon>
        <taxon>Neoptera</taxon>
        <taxon>Endopterygota</taxon>
        <taxon>Lepidoptera</taxon>
        <taxon>Glossata</taxon>
        <taxon>Ditrysia</taxon>
        <taxon>Tortricoidea</taxon>
        <taxon>Tortricidae</taxon>
        <taxon>Tortricinae</taxon>
        <taxon>Choristoneura</taxon>
    </lineage>
</organism>
<protein>
    <submittedName>
        <fullName evidence="1">Uncharacterized protein</fullName>
    </submittedName>
</protein>
<gene>
    <name evidence="1" type="ORF">MSG28_014527</name>
</gene>
<reference evidence="1 2" key="1">
    <citation type="journal article" date="2022" name="Genome Biol. Evol.">
        <title>The Spruce Budworm Genome: Reconstructing the Evolutionary History of Antifreeze Proteins.</title>
        <authorList>
            <person name="Beliveau C."/>
            <person name="Gagne P."/>
            <person name="Picq S."/>
            <person name="Vernygora O."/>
            <person name="Keeling C.I."/>
            <person name="Pinkney K."/>
            <person name="Doucet D."/>
            <person name="Wen F."/>
            <person name="Johnston J.S."/>
            <person name="Maaroufi H."/>
            <person name="Boyle B."/>
            <person name="Laroche J."/>
            <person name="Dewar K."/>
            <person name="Juretic N."/>
            <person name="Blackburn G."/>
            <person name="Nisole A."/>
            <person name="Brunet B."/>
            <person name="Brandao M."/>
            <person name="Lumley L."/>
            <person name="Duan J."/>
            <person name="Quan G."/>
            <person name="Lucarotti C.J."/>
            <person name="Roe A.D."/>
            <person name="Sperling F.A.H."/>
            <person name="Levesque R.C."/>
            <person name="Cusson M."/>
        </authorList>
    </citation>
    <scope>NUCLEOTIDE SEQUENCE [LARGE SCALE GENOMIC DNA]</scope>
    <source>
        <strain evidence="1">Glfc:IPQL:Cfum</strain>
    </source>
</reference>